<dbReference type="PRINTS" id="PR00463">
    <property type="entry name" value="EP450I"/>
</dbReference>
<keyword evidence="10" id="KW-1133">Transmembrane helix</keyword>
<comment type="caution">
    <text evidence="11">The sequence shown here is derived from an EMBL/GenBank/DDBJ whole genome shotgun (WGS) entry which is preliminary data.</text>
</comment>
<dbReference type="PRINTS" id="PR00385">
    <property type="entry name" value="P450"/>
</dbReference>
<keyword evidence="7 9" id="KW-0503">Monooxygenase</keyword>
<dbReference type="PANTHER" id="PTHR24305:SF230">
    <property type="entry name" value="P450, PUTATIVE (EUROFUNG)-RELATED"/>
    <property type="match status" value="1"/>
</dbReference>
<dbReference type="Proteomes" id="UP000050424">
    <property type="component" value="Unassembled WGS sequence"/>
</dbReference>
<evidence type="ECO:0000256" key="6">
    <source>
        <dbReference type="ARBA" id="ARBA00023004"/>
    </source>
</evidence>
<gene>
    <name evidence="11" type="ORF">AK830_g9032</name>
</gene>
<keyword evidence="10" id="KW-0812">Transmembrane</keyword>
<evidence type="ECO:0000256" key="9">
    <source>
        <dbReference type="RuleBase" id="RU000461"/>
    </source>
</evidence>
<keyword evidence="6 8" id="KW-0408">Iron</keyword>
<dbReference type="GO" id="GO:0016705">
    <property type="term" value="F:oxidoreductase activity, acting on paired donors, with incorporation or reduction of molecular oxygen"/>
    <property type="evidence" value="ECO:0007669"/>
    <property type="project" value="InterPro"/>
</dbReference>
<evidence type="ECO:0000256" key="5">
    <source>
        <dbReference type="ARBA" id="ARBA00023002"/>
    </source>
</evidence>
<keyword evidence="3 8" id="KW-0349">Heme</keyword>
<dbReference type="PROSITE" id="PS00086">
    <property type="entry name" value="CYTOCHROME_P450"/>
    <property type="match status" value="1"/>
</dbReference>
<dbReference type="SUPFAM" id="SSF48264">
    <property type="entry name" value="Cytochrome P450"/>
    <property type="match status" value="1"/>
</dbReference>
<dbReference type="InterPro" id="IPR036396">
    <property type="entry name" value="Cyt_P450_sf"/>
</dbReference>
<comment type="cofactor">
    <cofactor evidence="1 8">
        <name>heme</name>
        <dbReference type="ChEBI" id="CHEBI:30413"/>
    </cofactor>
</comment>
<evidence type="ECO:0000313" key="11">
    <source>
        <dbReference type="EMBL" id="KPM37543.1"/>
    </source>
</evidence>
<dbReference type="GO" id="GO:0004497">
    <property type="term" value="F:monooxygenase activity"/>
    <property type="evidence" value="ECO:0007669"/>
    <property type="project" value="UniProtKB-KW"/>
</dbReference>
<dbReference type="Gene3D" id="1.10.630.10">
    <property type="entry name" value="Cytochrome P450"/>
    <property type="match status" value="1"/>
</dbReference>
<keyword evidence="12" id="KW-1185">Reference proteome</keyword>
<proteinExistence type="inferred from homology"/>
<sequence length="520" mass="59133">MRNMITRGYTRAHPEFFGDSTVSLWLYPLVTGLLLLPVYLISKAVYNLYFHPLSDIPGPRLWAISPLPFALAEAGGFGHKKILELHIKYGGVLRVAPNSVSVSDPNGWKDIYGHRKAGTLENSKQVDFYSDMPESVIGSVDTEEHGRQRRILSRGFSAQSMVKQEPLIRKYIDLLFDNMRAFADRKEPMDVVDWYNYTTFDIIGDLAFGTPFGCLESAKYHAWVQMIFSGVKQKHVMRQIQRSAPLLYYALSSVLHRLFAKIVLEARDLTETKVHQRLALGSERPDFMQSMIGDDGKPKMTMNQLYDNADILILAGSETTATALSAITSLLCAHPQVRDKLRAEVDATFSNEEDITLISVQQLKYMMVVIDEALRIYPAAPGSVPRSINPLGETVSGKYLPGNTVAWVWHWATYHNPDNFALPESFIPERWEGTDPRCVNDKKDAFQPFSHGARNCLGKNLGYAEMRLILARLLWNFDFELVDPKDKDWVYDQPMYGLWEKPPLKVYLAHRNKTMEKSVS</sequence>
<dbReference type="InterPro" id="IPR017972">
    <property type="entry name" value="Cyt_P450_CS"/>
</dbReference>
<reference evidence="11 12" key="1">
    <citation type="submission" date="2015-09" db="EMBL/GenBank/DDBJ databases">
        <title>Draft genome of a European isolate of the apple canker pathogen Neonectria ditissima.</title>
        <authorList>
            <person name="Gomez-Cortecero A."/>
            <person name="Harrison R.J."/>
            <person name="Armitage A.D."/>
        </authorList>
    </citation>
    <scope>NUCLEOTIDE SEQUENCE [LARGE SCALE GENOMIC DNA]</scope>
    <source>
        <strain evidence="11 12">R09/05</strain>
    </source>
</reference>
<dbReference type="CDD" id="cd11058">
    <property type="entry name" value="CYP60B-like"/>
    <property type="match status" value="1"/>
</dbReference>
<dbReference type="Pfam" id="PF00067">
    <property type="entry name" value="p450"/>
    <property type="match status" value="1"/>
</dbReference>
<dbReference type="PANTHER" id="PTHR24305">
    <property type="entry name" value="CYTOCHROME P450"/>
    <property type="match status" value="1"/>
</dbReference>
<feature type="binding site" description="axial binding residue" evidence="8">
    <location>
        <position position="456"/>
    </location>
    <ligand>
        <name>heme</name>
        <dbReference type="ChEBI" id="CHEBI:30413"/>
    </ligand>
    <ligandPart>
        <name>Fe</name>
        <dbReference type="ChEBI" id="CHEBI:18248"/>
    </ligandPart>
</feature>
<evidence type="ECO:0000256" key="4">
    <source>
        <dbReference type="ARBA" id="ARBA00022723"/>
    </source>
</evidence>
<keyword evidence="5 9" id="KW-0560">Oxidoreductase</keyword>
<evidence type="ECO:0000256" key="7">
    <source>
        <dbReference type="ARBA" id="ARBA00023033"/>
    </source>
</evidence>
<accession>A0A0P7B9Y0</accession>
<evidence type="ECO:0000256" key="10">
    <source>
        <dbReference type="SAM" id="Phobius"/>
    </source>
</evidence>
<evidence type="ECO:0000256" key="2">
    <source>
        <dbReference type="ARBA" id="ARBA00010617"/>
    </source>
</evidence>
<dbReference type="OrthoDB" id="1470350at2759"/>
<comment type="similarity">
    <text evidence="2 9">Belongs to the cytochrome P450 family.</text>
</comment>
<dbReference type="GO" id="GO:0005506">
    <property type="term" value="F:iron ion binding"/>
    <property type="evidence" value="ECO:0007669"/>
    <property type="project" value="InterPro"/>
</dbReference>
<evidence type="ECO:0000256" key="3">
    <source>
        <dbReference type="ARBA" id="ARBA00022617"/>
    </source>
</evidence>
<organism evidence="11 12">
    <name type="scientific">Neonectria ditissima</name>
    <dbReference type="NCBI Taxonomy" id="78410"/>
    <lineage>
        <taxon>Eukaryota</taxon>
        <taxon>Fungi</taxon>
        <taxon>Dikarya</taxon>
        <taxon>Ascomycota</taxon>
        <taxon>Pezizomycotina</taxon>
        <taxon>Sordariomycetes</taxon>
        <taxon>Hypocreomycetidae</taxon>
        <taxon>Hypocreales</taxon>
        <taxon>Nectriaceae</taxon>
        <taxon>Neonectria</taxon>
    </lineage>
</organism>
<evidence type="ECO:0000256" key="8">
    <source>
        <dbReference type="PIRSR" id="PIRSR602401-1"/>
    </source>
</evidence>
<keyword evidence="10" id="KW-0472">Membrane</keyword>
<name>A0A0P7B9Y0_9HYPO</name>
<keyword evidence="4 8" id="KW-0479">Metal-binding</keyword>
<dbReference type="InterPro" id="IPR050121">
    <property type="entry name" value="Cytochrome_P450_monoxygenase"/>
</dbReference>
<dbReference type="AlphaFoldDB" id="A0A0P7B9Y0"/>
<evidence type="ECO:0000256" key="1">
    <source>
        <dbReference type="ARBA" id="ARBA00001971"/>
    </source>
</evidence>
<protein>
    <submittedName>
        <fullName evidence="11">Isotrichodermin C-15 hydroxylase</fullName>
    </submittedName>
</protein>
<dbReference type="InterPro" id="IPR002401">
    <property type="entry name" value="Cyt_P450_E_grp-I"/>
</dbReference>
<evidence type="ECO:0000313" key="12">
    <source>
        <dbReference type="Proteomes" id="UP000050424"/>
    </source>
</evidence>
<dbReference type="STRING" id="78410.A0A0P7B9Y0"/>
<dbReference type="EMBL" id="LKCW01000162">
    <property type="protein sequence ID" value="KPM37543.1"/>
    <property type="molecule type" value="Genomic_DNA"/>
</dbReference>
<feature type="transmembrane region" description="Helical" evidence="10">
    <location>
        <begin position="21"/>
        <end position="41"/>
    </location>
</feature>
<dbReference type="GO" id="GO:0020037">
    <property type="term" value="F:heme binding"/>
    <property type="evidence" value="ECO:0007669"/>
    <property type="project" value="InterPro"/>
</dbReference>
<dbReference type="InterPro" id="IPR001128">
    <property type="entry name" value="Cyt_P450"/>
</dbReference>